<gene>
    <name evidence="5" type="ORF">CPA40_10250</name>
</gene>
<reference evidence="6" key="1">
    <citation type="submission" date="2017-09" db="EMBL/GenBank/DDBJ databases">
        <authorList>
            <person name="Sela D.A."/>
            <person name="Albert K."/>
        </authorList>
    </citation>
    <scope>NUCLEOTIDE SEQUENCE [LARGE SCALE GENOMIC DNA]</scope>
    <source>
        <strain evidence="6">UMA51805</strain>
    </source>
</reference>
<reference evidence="5 6" key="2">
    <citation type="submission" date="2018-03" db="EMBL/GenBank/DDBJ databases">
        <title>The comparative genomics of Bifidobacterium callitrichos reflects dietary carbohydrate utilization within the common marmoset gut.</title>
        <authorList>
            <person name="Rani A."/>
        </authorList>
    </citation>
    <scope>NUCLEOTIDE SEQUENCE [LARGE SCALE GENOMIC DNA]</scope>
    <source>
        <strain evidence="5 6">UMA51805</strain>
    </source>
</reference>
<dbReference type="EMBL" id="NWTX01000027">
    <property type="protein sequence ID" value="PST45591.1"/>
    <property type="molecule type" value="Genomic_DNA"/>
</dbReference>
<evidence type="ECO:0000256" key="3">
    <source>
        <dbReference type="ARBA" id="ARBA00022729"/>
    </source>
</evidence>
<dbReference type="GO" id="GO:0015768">
    <property type="term" value="P:maltose transport"/>
    <property type="evidence" value="ECO:0007669"/>
    <property type="project" value="TreeGrafter"/>
</dbReference>
<evidence type="ECO:0000313" key="5">
    <source>
        <dbReference type="EMBL" id="PST45591.1"/>
    </source>
</evidence>
<dbReference type="GO" id="GO:1901982">
    <property type="term" value="F:maltose binding"/>
    <property type="evidence" value="ECO:0007669"/>
    <property type="project" value="TreeGrafter"/>
</dbReference>
<dbReference type="Pfam" id="PF13416">
    <property type="entry name" value="SBP_bac_8"/>
    <property type="match status" value="1"/>
</dbReference>
<evidence type="ECO:0000256" key="4">
    <source>
        <dbReference type="SAM" id="SignalP"/>
    </source>
</evidence>
<accession>A0A2T3G853</accession>
<dbReference type="GO" id="GO:0055052">
    <property type="term" value="C:ATP-binding cassette (ABC) transporter complex, substrate-binding subunit-containing"/>
    <property type="evidence" value="ECO:0007669"/>
    <property type="project" value="TreeGrafter"/>
</dbReference>
<keyword evidence="6" id="KW-1185">Reference proteome</keyword>
<protein>
    <recommendedName>
        <fullName evidence="7">Extracellular solute-binding protein</fullName>
    </recommendedName>
</protein>
<dbReference type="PROSITE" id="PS51257">
    <property type="entry name" value="PROKAR_LIPOPROTEIN"/>
    <property type="match status" value="1"/>
</dbReference>
<comment type="caution">
    <text evidence="5">The sequence shown here is derived from an EMBL/GenBank/DDBJ whole genome shotgun (WGS) entry which is preliminary data.</text>
</comment>
<dbReference type="AlphaFoldDB" id="A0A2T3G853"/>
<dbReference type="InterPro" id="IPR006059">
    <property type="entry name" value="SBP"/>
</dbReference>
<evidence type="ECO:0008006" key="7">
    <source>
        <dbReference type="Google" id="ProtNLM"/>
    </source>
</evidence>
<dbReference type="PANTHER" id="PTHR30061">
    <property type="entry name" value="MALTOSE-BINDING PERIPLASMIC PROTEIN"/>
    <property type="match status" value="1"/>
</dbReference>
<keyword evidence="3 4" id="KW-0732">Signal</keyword>
<dbReference type="Proteomes" id="UP000240228">
    <property type="component" value="Unassembled WGS sequence"/>
</dbReference>
<proteinExistence type="inferred from homology"/>
<organism evidence="5 6">
    <name type="scientific">Bifidobacterium callitrichos</name>
    <dbReference type="NCBI Taxonomy" id="762209"/>
    <lineage>
        <taxon>Bacteria</taxon>
        <taxon>Bacillati</taxon>
        <taxon>Actinomycetota</taxon>
        <taxon>Actinomycetes</taxon>
        <taxon>Bifidobacteriales</taxon>
        <taxon>Bifidobacteriaceae</taxon>
        <taxon>Bifidobacterium</taxon>
    </lineage>
</organism>
<dbReference type="GO" id="GO:0042956">
    <property type="term" value="P:maltodextrin transmembrane transport"/>
    <property type="evidence" value="ECO:0007669"/>
    <property type="project" value="TreeGrafter"/>
</dbReference>
<feature type="signal peptide" evidence="4">
    <location>
        <begin position="1"/>
        <end position="38"/>
    </location>
</feature>
<evidence type="ECO:0000256" key="2">
    <source>
        <dbReference type="ARBA" id="ARBA00022448"/>
    </source>
</evidence>
<sequence length="425" mass="47420">MRRGNEAMALVNMRKIWKLAAAAAAGALVLSMSACGTADDKTLHFWNSMTGNDGVAMQQIVKDYNATNPEYKVVFQPMQGGDVTTKLYSVEQTGKNIPDLVIQDNFQTGVLQDQGLLSPIKDLQKYQPSLSKDNYLPTSWDAVEFGGEAYGIPLYLYQMVLYYNKDLVKKYNLDYILDDDVVTIDEINGLKGKLPKDVYALSLGNLPWVAMSLVYNQGGTLDKAVHDMKGDVWRKPLEQLVEANKNGLLNPIDMDVLQTFASGKAVFGLLGTFDVGTLEEAMDKDKIGVTNTLQYSADNPTNFFWQANWIQLKDPSRSEAREKASADFIEYVRTHFMTMAKIGQVSASNVDLDSPEYQKLPQSYFTTGDKERAMLRSSNYMYGGYATSAWGTFNDIVYGNVTVDDGLQLLQDQTQGQIQIQEQSE</sequence>
<evidence type="ECO:0000256" key="1">
    <source>
        <dbReference type="ARBA" id="ARBA00008520"/>
    </source>
</evidence>
<name>A0A2T3G853_9BIFI</name>
<evidence type="ECO:0000313" key="6">
    <source>
        <dbReference type="Proteomes" id="UP000240228"/>
    </source>
</evidence>
<dbReference type="Gene3D" id="3.40.190.10">
    <property type="entry name" value="Periplasmic binding protein-like II"/>
    <property type="match status" value="1"/>
</dbReference>
<dbReference type="PANTHER" id="PTHR30061:SF50">
    <property type="entry name" value="MALTOSE_MALTODEXTRIN-BINDING PERIPLASMIC PROTEIN"/>
    <property type="match status" value="1"/>
</dbReference>
<dbReference type="SUPFAM" id="SSF53850">
    <property type="entry name" value="Periplasmic binding protein-like II"/>
    <property type="match status" value="1"/>
</dbReference>
<comment type="similarity">
    <text evidence="1">Belongs to the bacterial solute-binding protein 1 family.</text>
</comment>
<feature type="chain" id="PRO_5015543980" description="Extracellular solute-binding protein" evidence="4">
    <location>
        <begin position="39"/>
        <end position="425"/>
    </location>
</feature>
<keyword evidence="2" id="KW-0813">Transport</keyword>